<feature type="region of interest" description="Disordered" evidence="1">
    <location>
        <begin position="42"/>
        <end position="67"/>
    </location>
</feature>
<dbReference type="AntiFam" id="ANF00095">
    <property type="entry name" value="Shadow ORF (opposite ABC transporters)"/>
</dbReference>
<organism evidence="2">
    <name type="scientific">bioreactor metagenome</name>
    <dbReference type="NCBI Taxonomy" id="1076179"/>
    <lineage>
        <taxon>unclassified sequences</taxon>
        <taxon>metagenomes</taxon>
        <taxon>ecological metagenomes</taxon>
    </lineage>
</organism>
<proteinExistence type="predicted"/>
<dbReference type="AlphaFoldDB" id="A0A645ILB5"/>
<reference evidence="2" key="1">
    <citation type="submission" date="2019-08" db="EMBL/GenBank/DDBJ databases">
        <authorList>
            <person name="Kucharzyk K."/>
            <person name="Murdoch R.W."/>
            <person name="Higgins S."/>
            <person name="Loffler F."/>
        </authorList>
    </citation>
    <scope>NUCLEOTIDE SEQUENCE</scope>
</reference>
<evidence type="ECO:0000256" key="1">
    <source>
        <dbReference type="SAM" id="MobiDB-lite"/>
    </source>
</evidence>
<evidence type="ECO:0000313" key="2">
    <source>
        <dbReference type="EMBL" id="MPN51259.1"/>
    </source>
</evidence>
<sequence length="67" mass="7097">MGEEAVALEHGRSIPLVWGKHGHFLIADVDLSLSGKLESCNHPQGGGFAATGGTKQGHQLSRFDDEV</sequence>
<comment type="caution">
    <text evidence="2">The sequence shown here is derived from an EMBL/GenBank/DDBJ whole genome shotgun (WGS) entry which is preliminary data.</text>
</comment>
<protein>
    <submittedName>
        <fullName evidence="2">Uncharacterized protein</fullName>
    </submittedName>
</protein>
<gene>
    <name evidence="2" type="ORF">SDC9_198902</name>
</gene>
<dbReference type="EMBL" id="VSSQ01116187">
    <property type="protein sequence ID" value="MPN51259.1"/>
    <property type="molecule type" value="Genomic_DNA"/>
</dbReference>
<name>A0A645ILB5_9ZZZZ</name>
<accession>A0A645ILB5</accession>